<evidence type="ECO:0000313" key="1">
    <source>
        <dbReference type="EMBL" id="CAB4859740.1"/>
    </source>
</evidence>
<sequence length="225" mass="24046">MRRLAGAVLALLMSAPLLILGAAAPAQAAGASSTFKAEVWADNWFALYVNGKLVGQDSVPITTERSFNAETITFTATYPLTIALVAKDFKQDDSGLEYIGTNRQQMGDGGIIAQITDTKRSKVVAATSSTWKALVVHQAPLNVSCVTSRTPIADCGSKIIAEPARWKTAAFNDTSWQNATVYTPQQVGVKEGHTTITWSPSASLIWGSNLQTDNTVLLRFTAKAP</sequence>
<accession>A0A6J7CPS5</accession>
<dbReference type="Gene3D" id="2.60.120.260">
    <property type="entry name" value="Galactose-binding domain-like"/>
    <property type="match status" value="1"/>
</dbReference>
<dbReference type="EMBL" id="CAFBLS010000010">
    <property type="protein sequence ID" value="CAB4859740.1"/>
    <property type="molecule type" value="Genomic_DNA"/>
</dbReference>
<gene>
    <name evidence="1" type="ORF">UFOPK3402_00143</name>
</gene>
<reference evidence="1" key="1">
    <citation type="submission" date="2020-05" db="EMBL/GenBank/DDBJ databases">
        <authorList>
            <person name="Chiriac C."/>
            <person name="Salcher M."/>
            <person name="Ghai R."/>
            <person name="Kavagutti S V."/>
        </authorList>
    </citation>
    <scope>NUCLEOTIDE SEQUENCE</scope>
</reference>
<protein>
    <submittedName>
        <fullName evidence="1">Unannotated protein</fullName>
    </submittedName>
</protein>
<proteinExistence type="predicted"/>
<organism evidence="1">
    <name type="scientific">freshwater metagenome</name>
    <dbReference type="NCBI Taxonomy" id="449393"/>
    <lineage>
        <taxon>unclassified sequences</taxon>
        <taxon>metagenomes</taxon>
        <taxon>ecological metagenomes</taxon>
    </lineage>
</organism>
<name>A0A6J7CPS5_9ZZZZ</name>
<dbReference type="AlphaFoldDB" id="A0A6J7CPS5"/>